<accession>A0ABQ7BW76</accession>
<dbReference type="EMBL" id="QGKV02000832">
    <property type="protein sequence ID" value="KAF3543860.1"/>
    <property type="molecule type" value="Genomic_DNA"/>
</dbReference>
<evidence type="ECO:0000256" key="5">
    <source>
        <dbReference type="ARBA" id="ARBA00022692"/>
    </source>
</evidence>
<feature type="region of interest" description="Disordered" evidence="9">
    <location>
        <begin position="12"/>
        <end position="130"/>
    </location>
</feature>
<evidence type="ECO:0000256" key="9">
    <source>
        <dbReference type="SAM" id="MobiDB-lite"/>
    </source>
</evidence>
<dbReference type="Proteomes" id="UP000266723">
    <property type="component" value="Unassembled WGS sequence"/>
</dbReference>
<evidence type="ECO:0000313" key="12">
    <source>
        <dbReference type="Proteomes" id="UP000266723"/>
    </source>
</evidence>
<evidence type="ECO:0000313" key="11">
    <source>
        <dbReference type="EMBL" id="KAF3543860.1"/>
    </source>
</evidence>
<gene>
    <name evidence="11" type="ORF">DY000_02002032</name>
</gene>
<evidence type="ECO:0000256" key="4">
    <source>
        <dbReference type="ARBA" id="ARBA00022640"/>
    </source>
</evidence>
<comment type="caution">
    <text evidence="11">The sequence shown here is derived from an EMBL/GenBank/DDBJ whole genome shotgun (WGS) entry which is preliminary data.</text>
</comment>
<keyword evidence="4" id="KW-0934">Plastid</keyword>
<proteinExistence type="inferred from homology"/>
<sequence>YLSYRSRLGSRTMDGFLSSGSSPSRNMEESSQEDCLPFLLDDDSSGPEGSPSHLKRTSSMKSSSGFNIDARVERKEMVSSPLNYRINQGADNNRFRNETHINSDRRNDGEPTRLTDSRPLIPKGRVDDSQDSMDQDFVLVSGPPVDLPSSSSSSSKAYNFPFKSQSPPVELTNRSISSTAPMPIIGATGNNVGRFGSLDSQSTSHGSLDLGDAFEQPSTNSLTRITSLKKCAATIAELVHERIKSDKYLEAFSIQLAILAIWKQALHICHTQAISAERPGCSFSAQQRLATYFYKGIMYGAVGFGCGIVGQGIANLIMTAKRSINKSEEDIPVPPLIKSAALWGVFLSVSSNTRYQIINGLERVVEASPFAKKVPPAALAFTVGVRFANNIYGGMQFVDWTRLSGCQ</sequence>
<evidence type="ECO:0000256" key="6">
    <source>
        <dbReference type="ARBA" id="ARBA00022946"/>
    </source>
</evidence>
<evidence type="ECO:0000256" key="2">
    <source>
        <dbReference type="ARBA" id="ARBA00010793"/>
    </source>
</evidence>
<dbReference type="PANTHER" id="PTHR31038">
    <property type="entry name" value="EXPRESSED PROTEIN-RELATED"/>
    <property type="match status" value="1"/>
</dbReference>
<dbReference type="Pfam" id="PF11891">
    <property type="entry name" value="RETICULATA-like"/>
    <property type="match status" value="1"/>
</dbReference>
<keyword evidence="6" id="KW-0809">Transit peptide</keyword>
<feature type="compositionally biased region" description="Polar residues" evidence="9">
    <location>
        <begin position="80"/>
        <end position="91"/>
    </location>
</feature>
<evidence type="ECO:0000256" key="1">
    <source>
        <dbReference type="ARBA" id="ARBA00004508"/>
    </source>
</evidence>
<dbReference type="PANTHER" id="PTHR31038:SF19">
    <property type="entry name" value="PROTEIN RETICULATA, CHLOROPLASTIC"/>
    <property type="match status" value="1"/>
</dbReference>
<evidence type="ECO:0000256" key="8">
    <source>
        <dbReference type="ARBA" id="ARBA00023136"/>
    </source>
</evidence>
<keyword evidence="3" id="KW-0150">Chloroplast</keyword>
<protein>
    <submittedName>
        <fullName evidence="11">Uncharacterized protein</fullName>
    </submittedName>
</protein>
<feature type="transmembrane region" description="Helical" evidence="10">
    <location>
        <begin position="296"/>
        <end position="317"/>
    </location>
</feature>
<evidence type="ECO:0000256" key="3">
    <source>
        <dbReference type="ARBA" id="ARBA00022528"/>
    </source>
</evidence>
<name>A0ABQ7BW76_BRACR</name>
<comment type="similarity">
    <text evidence="2">Belongs to the RETICULATA family.</text>
</comment>
<evidence type="ECO:0000256" key="10">
    <source>
        <dbReference type="SAM" id="Phobius"/>
    </source>
</evidence>
<keyword evidence="7 10" id="KW-1133">Transmembrane helix</keyword>
<keyword evidence="8 10" id="KW-0472">Membrane</keyword>
<keyword evidence="5 10" id="KW-0812">Transmembrane</keyword>
<keyword evidence="12" id="KW-1185">Reference proteome</keyword>
<evidence type="ECO:0000256" key="7">
    <source>
        <dbReference type="ARBA" id="ARBA00022989"/>
    </source>
</evidence>
<comment type="subcellular location">
    <subcellularLocation>
        <location evidence="1">Plastid</location>
        <location evidence="1">Chloroplast membrane</location>
        <topology evidence="1">Multi-pass membrane protein</topology>
    </subcellularLocation>
</comment>
<feature type="non-terminal residue" evidence="11">
    <location>
        <position position="1"/>
    </location>
</feature>
<dbReference type="InterPro" id="IPR021825">
    <property type="entry name" value="RETICULATA-related"/>
</dbReference>
<reference evidence="11 12" key="1">
    <citation type="journal article" date="2020" name="BMC Genomics">
        <title>Intraspecific diversification of the crop wild relative Brassica cretica Lam. using demographic model selection.</title>
        <authorList>
            <person name="Kioukis A."/>
            <person name="Michalopoulou V.A."/>
            <person name="Briers L."/>
            <person name="Pirintsos S."/>
            <person name="Studholme D.J."/>
            <person name="Pavlidis P."/>
            <person name="Sarris P.F."/>
        </authorList>
    </citation>
    <scope>NUCLEOTIDE SEQUENCE [LARGE SCALE GENOMIC DNA]</scope>
    <source>
        <strain evidence="12">cv. PFS-1207/04</strain>
    </source>
</reference>
<feature type="compositionally biased region" description="Basic and acidic residues" evidence="9">
    <location>
        <begin position="93"/>
        <end position="116"/>
    </location>
</feature>
<organism evidence="11 12">
    <name type="scientific">Brassica cretica</name>
    <name type="common">Mustard</name>
    <dbReference type="NCBI Taxonomy" id="69181"/>
    <lineage>
        <taxon>Eukaryota</taxon>
        <taxon>Viridiplantae</taxon>
        <taxon>Streptophyta</taxon>
        <taxon>Embryophyta</taxon>
        <taxon>Tracheophyta</taxon>
        <taxon>Spermatophyta</taxon>
        <taxon>Magnoliopsida</taxon>
        <taxon>eudicotyledons</taxon>
        <taxon>Gunneridae</taxon>
        <taxon>Pentapetalae</taxon>
        <taxon>rosids</taxon>
        <taxon>malvids</taxon>
        <taxon>Brassicales</taxon>
        <taxon>Brassicaceae</taxon>
        <taxon>Brassiceae</taxon>
        <taxon>Brassica</taxon>
    </lineage>
</organism>